<organism evidence="3 4">
    <name type="scientific">Alosa alosa</name>
    <name type="common">allis shad</name>
    <dbReference type="NCBI Taxonomy" id="278164"/>
    <lineage>
        <taxon>Eukaryota</taxon>
        <taxon>Metazoa</taxon>
        <taxon>Chordata</taxon>
        <taxon>Craniata</taxon>
        <taxon>Vertebrata</taxon>
        <taxon>Euteleostomi</taxon>
        <taxon>Actinopterygii</taxon>
        <taxon>Neopterygii</taxon>
        <taxon>Teleostei</taxon>
        <taxon>Clupei</taxon>
        <taxon>Clupeiformes</taxon>
        <taxon>Clupeoidei</taxon>
        <taxon>Clupeidae</taxon>
        <taxon>Alosa</taxon>
    </lineage>
</organism>
<keyword evidence="4" id="KW-1185">Reference proteome</keyword>
<evidence type="ECO:0000313" key="3">
    <source>
        <dbReference type="EMBL" id="KAG5264251.1"/>
    </source>
</evidence>
<evidence type="ECO:0000259" key="2">
    <source>
        <dbReference type="Pfam" id="PF17921"/>
    </source>
</evidence>
<comment type="caution">
    <text evidence="3">The sequence shown here is derived from an EMBL/GenBank/DDBJ whole genome shotgun (WGS) entry which is preliminary data.</text>
</comment>
<dbReference type="Pfam" id="PF17921">
    <property type="entry name" value="Integrase_H2C2"/>
    <property type="match status" value="1"/>
</dbReference>
<accession>A0AAV6FV72</accession>
<feature type="compositionally biased region" description="Basic and acidic residues" evidence="1">
    <location>
        <begin position="204"/>
        <end position="214"/>
    </location>
</feature>
<reference evidence="3" key="1">
    <citation type="submission" date="2020-10" db="EMBL/GenBank/DDBJ databases">
        <title>Chromosome-scale genome assembly of the Allis shad, Alosa alosa.</title>
        <authorList>
            <person name="Margot Z."/>
            <person name="Christophe K."/>
            <person name="Cabau C."/>
            <person name="Louis A."/>
            <person name="Berthelot C."/>
            <person name="Parey E."/>
            <person name="Roest Crollius H."/>
            <person name="Montfort J."/>
            <person name="Robinson-Rechavi M."/>
            <person name="Bucao C."/>
            <person name="Bouchez O."/>
            <person name="Gislard M."/>
            <person name="Lluch J."/>
            <person name="Milhes M."/>
            <person name="Lampietro C."/>
            <person name="Lopez Roques C."/>
            <person name="Donnadieu C."/>
            <person name="Braasch I."/>
            <person name="Desvignes T."/>
            <person name="Postlethwait J."/>
            <person name="Bobe J."/>
            <person name="Guiguen Y."/>
        </authorList>
    </citation>
    <scope>NUCLEOTIDE SEQUENCE</scope>
    <source>
        <strain evidence="3">M-15738</strain>
        <tissue evidence="3">Blood</tissue>
    </source>
</reference>
<dbReference type="PANTHER" id="PTHR47331">
    <property type="entry name" value="PHD-TYPE DOMAIN-CONTAINING PROTEIN"/>
    <property type="match status" value="1"/>
</dbReference>
<evidence type="ECO:0000313" key="4">
    <source>
        <dbReference type="Proteomes" id="UP000823561"/>
    </source>
</evidence>
<proteinExistence type="predicted"/>
<dbReference type="EMBL" id="JADWDJ010000020">
    <property type="protein sequence ID" value="KAG5264251.1"/>
    <property type="molecule type" value="Genomic_DNA"/>
</dbReference>
<dbReference type="AlphaFoldDB" id="A0AAV6FV72"/>
<protein>
    <recommendedName>
        <fullName evidence="2">Integrase zinc-binding domain-containing protein</fullName>
    </recommendedName>
</protein>
<dbReference type="InterPro" id="IPR041588">
    <property type="entry name" value="Integrase_H2C2"/>
</dbReference>
<feature type="region of interest" description="Disordered" evidence="1">
    <location>
        <begin position="198"/>
        <end position="218"/>
    </location>
</feature>
<name>A0AAV6FV72_9TELE</name>
<evidence type="ECO:0000256" key="1">
    <source>
        <dbReference type="SAM" id="MobiDB-lite"/>
    </source>
</evidence>
<sequence length="319" mass="36548">MLRREFHIDLKPSVFWTDSQTVLKYLANDQARFKTYVANRVSLIRDNTELSQWRYVGTKDNPADDSSRGLSARKFMEQRRWIHAPEFLWNLEESWPVGEAPGPMLQDDPEVRHIHEHSGHSGRNHMLAELRRRYWVVKSNTGARKVLSKCVKCRRARGKAGEQKMICLPPFTNVGLDYFGPIEVRRGRSAVKRVPVAGQVTSDQRGHLAPRESGDPVEWPAHQETLASASLDPRETKATKADQDPLAQLEWENRACRDPLDLLDYKETRGSLERAFQAPRVIEAMRDRKAHAAPQGLEPKATRVTLGSPVFLVWWGSRE</sequence>
<feature type="domain" description="Integrase zinc-binding" evidence="2">
    <location>
        <begin position="111"/>
        <end position="157"/>
    </location>
</feature>
<dbReference type="Gene3D" id="1.10.340.70">
    <property type="match status" value="1"/>
</dbReference>
<dbReference type="PANTHER" id="PTHR47331:SF3">
    <property type="match status" value="1"/>
</dbReference>
<dbReference type="Proteomes" id="UP000823561">
    <property type="component" value="Chromosome 20"/>
</dbReference>
<gene>
    <name evidence="3" type="ORF">AALO_G00251640</name>
</gene>